<dbReference type="STRING" id="1334629.MFUL124B02_39630"/>
<dbReference type="Pfam" id="PF05685">
    <property type="entry name" value="Uma2"/>
    <property type="match status" value="1"/>
</dbReference>
<accession>A0A511SYQ5</accession>
<dbReference type="Proteomes" id="UP000321514">
    <property type="component" value="Unassembled WGS sequence"/>
</dbReference>
<sequence>MLVPDLAAWRHERMPELPKVVGMTTAPDWVCEVLSPSTASRDRGAKMNLYARAGVKHLWLLDPRQQQLEVYRLEAGRWTPCATHTGAVNIQAEPFAAQNMNLGSLFER</sequence>
<evidence type="ECO:0000313" key="2">
    <source>
        <dbReference type="EMBL" id="GEN06727.1"/>
    </source>
</evidence>
<dbReference type="AlphaFoldDB" id="A0A511SYQ5"/>
<feature type="domain" description="Putative restriction endonuclease" evidence="1">
    <location>
        <begin position="3"/>
        <end position="96"/>
    </location>
</feature>
<dbReference type="PANTHER" id="PTHR34107">
    <property type="entry name" value="SLL0198 PROTEIN-RELATED"/>
    <property type="match status" value="1"/>
</dbReference>
<dbReference type="EMBL" id="BJXR01000017">
    <property type="protein sequence ID" value="GEN06727.1"/>
    <property type="molecule type" value="Genomic_DNA"/>
</dbReference>
<dbReference type="InterPro" id="IPR008538">
    <property type="entry name" value="Uma2"/>
</dbReference>
<proteinExistence type="predicted"/>
<name>A0A511SYQ5_MYXFU</name>
<evidence type="ECO:0000313" key="3">
    <source>
        <dbReference type="Proteomes" id="UP000321514"/>
    </source>
</evidence>
<comment type="caution">
    <text evidence="2">The sequence shown here is derived from an EMBL/GenBank/DDBJ whole genome shotgun (WGS) entry which is preliminary data.</text>
</comment>
<dbReference type="Gene3D" id="3.90.1570.10">
    <property type="entry name" value="tt1808, chain A"/>
    <property type="match status" value="1"/>
</dbReference>
<dbReference type="InterPro" id="IPR011335">
    <property type="entry name" value="Restrct_endonuc-II-like"/>
</dbReference>
<protein>
    <recommendedName>
        <fullName evidence="1">Putative restriction endonuclease domain-containing protein</fullName>
    </recommendedName>
</protein>
<dbReference type="SUPFAM" id="SSF52980">
    <property type="entry name" value="Restriction endonuclease-like"/>
    <property type="match status" value="1"/>
</dbReference>
<organism evidence="2 3">
    <name type="scientific">Myxococcus fulvus</name>
    <dbReference type="NCBI Taxonomy" id="33"/>
    <lineage>
        <taxon>Bacteria</taxon>
        <taxon>Pseudomonadati</taxon>
        <taxon>Myxococcota</taxon>
        <taxon>Myxococcia</taxon>
        <taxon>Myxococcales</taxon>
        <taxon>Cystobacterineae</taxon>
        <taxon>Myxococcaceae</taxon>
        <taxon>Myxococcus</taxon>
    </lineage>
</organism>
<evidence type="ECO:0000259" key="1">
    <source>
        <dbReference type="Pfam" id="PF05685"/>
    </source>
</evidence>
<reference evidence="2 3" key="1">
    <citation type="submission" date="2019-07" db="EMBL/GenBank/DDBJ databases">
        <title>Whole genome shotgun sequence of Myxococcus fulvus NBRC 100333.</title>
        <authorList>
            <person name="Hosoyama A."/>
            <person name="Uohara A."/>
            <person name="Ohji S."/>
            <person name="Ichikawa N."/>
        </authorList>
    </citation>
    <scope>NUCLEOTIDE SEQUENCE [LARGE SCALE GENOMIC DNA]</scope>
    <source>
        <strain evidence="2 3">NBRC 100333</strain>
    </source>
</reference>
<dbReference type="PANTHER" id="PTHR34107:SF4">
    <property type="entry name" value="SLL1222 PROTEIN"/>
    <property type="match status" value="1"/>
</dbReference>
<dbReference type="CDD" id="cd06260">
    <property type="entry name" value="DUF820-like"/>
    <property type="match status" value="1"/>
</dbReference>
<gene>
    <name evidence="2" type="ORF">MFU01_17640</name>
</gene>
<dbReference type="InterPro" id="IPR012296">
    <property type="entry name" value="Nuclease_put_TT1808"/>
</dbReference>